<dbReference type="InterPro" id="IPR005119">
    <property type="entry name" value="LysR_subst-bd"/>
</dbReference>
<sequence length="303" mass="33727">MKIDLNDYFYFVHVVEKEGYTAAARSLNMPKSRLSRHVSQLEERLGVRLLQRTSRAVAVTEEGKRFFLHARRLVDTMELAEASISECSESLSGKVTFSCSTGLAQFALLDIISDFARLHPNVVIEQRISNTIDDLIADGIDFAIRGHGGELPDSSLIKRSIAKVDWPLFCAPSYLKKIGRIESPYDLANCHFLKLGRAATKEAIPILHSDGLRTHQTTNILMCTEDMATLKHSVIKGLGVTTLPDYVCISALKSGQLIRILPDWISQSASLSLLTPSRLGVPQHTRMLIEFIQERLPLVTGIK</sequence>
<dbReference type="InterPro" id="IPR036390">
    <property type="entry name" value="WH_DNA-bd_sf"/>
</dbReference>
<keyword evidence="7" id="KW-1185">Reference proteome</keyword>
<comment type="similarity">
    <text evidence="1">Belongs to the LysR transcriptional regulatory family.</text>
</comment>
<evidence type="ECO:0000256" key="4">
    <source>
        <dbReference type="ARBA" id="ARBA00023163"/>
    </source>
</evidence>
<dbReference type="SUPFAM" id="SSF53850">
    <property type="entry name" value="Periplasmic binding protein-like II"/>
    <property type="match status" value="1"/>
</dbReference>
<keyword evidence="4" id="KW-0804">Transcription</keyword>
<proteinExistence type="inferred from homology"/>
<dbReference type="EMBL" id="JBFSSG010000129">
    <property type="protein sequence ID" value="MEZ8724483.1"/>
    <property type="molecule type" value="Genomic_DNA"/>
</dbReference>
<keyword evidence="2" id="KW-0805">Transcription regulation</keyword>
<accession>A0ABV4N5F3</accession>
<dbReference type="PANTHER" id="PTHR30537">
    <property type="entry name" value="HTH-TYPE TRANSCRIPTIONAL REGULATOR"/>
    <property type="match status" value="1"/>
</dbReference>
<dbReference type="InterPro" id="IPR036388">
    <property type="entry name" value="WH-like_DNA-bd_sf"/>
</dbReference>
<dbReference type="CDD" id="cd08422">
    <property type="entry name" value="PBP2_CrgA_like"/>
    <property type="match status" value="1"/>
</dbReference>
<organism evidence="6 7">
    <name type="scientific">Vibrio pomeroyi</name>
    <dbReference type="NCBI Taxonomy" id="198832"/>
    <lineage>
        <taxon>Bacteria</taxon>
        <taxon>Pseudomonadati</taxon>
        <taxon>Pseudomonadota</taxon>
        <taxon>Gammaproteobacteria</taxon>
        <taxon>Vibrionales</taxon>
        <taxon>Vibrionaceae</taxon>
        <taxon>Vibrio</taxon>
    </lineage>
</organism>
<dbReference type="Gene3D" id="1.10.10.10">
    <property type="entry name" value="Winged helix-like DNA-binding domain superfamily/Winged helix DNA-binding domain"/>
    <property type="match status" value="1"/>
</dbReference>
<dbReference type="Pfam" id="PF00126">
    <property type="entry name" value="HTH_1"/>
    <property type="match status" value="1"/>
</dbReference>
<dbReference type="SUPFAM" id="SSF46785">
    <property type="entry name" value="Winged helix' DNA-binding domain"/>
    <property type="match status" value="1"/>
</dbReference>
<name>A0ABV4N5F3_9VIBR</name>
<evidence type="ECO:0000313" key="6">
    <source>
        <dbReference type="EMBL" id="MEZ8724483.1"/>
    </source>
</evidence>
<protein>
    <submittedName>
        <fullName evidence="6">LysR substrate-binding domain-containing protein</fullName>
    </submittedName>
</protein>
<dbReference type="Pfam" id="PF03466">
    <property type="entry name" value="LysR_substrate"/>
    <property type="match status" value="1"/>
</dbReference>
<dbReference type="PANTHER" id="PTHR30537:SF5">
    <property type="entry name" value="HTH-TYPE TRANSCRIPTIONAL ACTIVATOR TTDR-RELATED"/>
    <property type="match status" value="1"/>
</dbReference>
<reference evidence="6 7" key="1">
    <citation type="journal article" date="2024" name="ISME J.">
        <title>Tailless and filamentous prophages are predominant in marine Vibrio.</title>
        <authorList>
            <person name="Steensen K."/>
            <person name="Seneca J."/>
            <person name="Bartlau N."/>
            <person name="Yu X.A."/>
            <person name="Hussain F.A."/>
            <person name="Polz M.F."/>
        </authorList>
    </citation>
    <scope>NUCLEOTIDE SEQUENCE [LARGE SCALE GENOMIC DNA]</scope>
    <source>
        <strain evidence="6 7">10N.239.312.F12</strain>
    </source>
</reference>
<dbReference type="PRINTS" id="PR00039">
    <property type="entry name" value="HTHLYSR"/>
</dbReference>
<comment type="caution">
    <text evidence="6">The sequence shown here is derived from an EMBL/GenBank/DDBJ whole genome shotgun (WGS) entry which is preliminary data.</text>
</comment>
<evidence type="ECO:0000256" key="2">
    <source>
        <dbReference type="ARBA" id="ARBA00023015"/>
    </source>
</evidence>
<feature type="domain" description="HTH lysR-type" evidence="5">
    <location>
        <begin position="3"/>
        <end position="60"/>
    </location>
</feature>
<dbReference type="RefSeq" id="WP_372126842.1">
    <property type="nucleotide sequence ID" value="NZ_JBFSSG010000129.1"/>
</dbReference>
<evidence type="ECO:0000313" key="7">
    <source>
        <dbReference type="Proteomes" id="UP001570071"/>
    </source>
</evidence>
<keyword evidence="3" id="KW-0238">DNA-binding</keyword>
<evidence type="ECO:0000256" key="1">
    <source>
        <dbReference type="ARBA" id="ARBA00009437"/>
    </source>
</evidence>
<dbReference type="PROSITE" id="PS50931">
    <property type="entry name" value="HTH_LYSR"/>
    <property type="match status" value="1"/>
</dbReference>
<dbReference type="InterPro" id="IPR000847">
    <property type="entry name" value="LysR_HTH_N"/>
</dbReference>
<dbReference type="InterPro" id="IPR058163">
    <property type="entry name" value="LysR-type_TF_proteobact-type"/>
</dbReference>
<evidence type="ECO:0000256" key="3">
    <source>
        <dbReference type="ARBA" id="ARBA00023125"/>
    </source>
</evidence>
<dbReference type="Gene3D" id="3.40.190.290">
    <property type="match status" value="1"/>
</dbReference>
<evidence type="ECO:0000259" key="5">
    <source>
        <dbReference type="PROSITE" id="PS50931"/>
    </source>
</evidence>
<dbReference type="Proteomes" id="UP001570071">
    <property type="component" value="Unassembled WGS sequence"/>
</dbReference>
<gene>
    <name evidence="6" type="ORF">AB6D66_25795</name>
</gene>